<name>A0A392VT41_9FABA</name>
<feature type="non-terminal residue" evidence="2">
    <location>
        <position position="1"/>
    </location>
</feature>
<protein>
    <submittedName>
        <fullName evidence="2">Uncharacterized protein</fullName>
    </submittedName>
</protein>
<dbReference type="AlphaFoldDB" id="A0A392VT41"/>
<evidence type="ECO:0000313" key="3">
    <source>
        <dbReference type="Proteomes" id="UP000265520"/>
    </source>
</evidence>
<organism evidence="2 3">
    <name type="scientific">Trifolium medium</name>
    <dbReference type="NCBI Taxonomy" id="97028"/>
    <lineage>
        <taxon>Eukaryota</taxon>
        <taxon>Viridiplantae</taxon>
        <taxon>Streptophyta</taxon>
        <taxon>Embryophyta</taxon>
        <taxon>Tracheophyta</taxon>
        <taxon>Spermatophyta</taxon>
        <taxon>Magnoliopsida</taxon>
        <taxon>eudicotyledons</taxon>
        <taxon>Gunneridae</taxon>
        <taxon>Pentapetalae</taxon>
        <taxon>rosids</taxon>
        <taxon>fabids</taxon>
        <taxon>Fabales</taxon>
        <taxon>Fabaceae</taxon>
        <taxon>Papilionoideae</taxon>
        <taxon>50 kb inversion clade</taxon>
        <taxon>NPAAA clade</taxon>
        <taxon>Hologalegina</taxon>
        <taxon>IRL clade</taxon>
        <taxon>Trifolieae</taxon>
        <taxon>Trifolium</taxon>
    </lineage>
</organism>
<reference evidence="2 3" key="1">
    <citation type="journal article" date="2018" name="Front. Plant Sci.">
        <title>Red Clover (Trifolium pratense) and Zigzag Clover (T. medium) - A Picture of Genomic Similarities and Differences.</title>
        <authorList>
            <person name="Dluhosova J."/>
            <person name="Istvanek J."/>
            <person name="Nedelnik J."/>
            <person name="Repkova J."/>
        </authorList>
    </citation>
    <scope>NUCLEOTIDE SEQUENCE [LARGE SCALE GENOMIC DNA]</scope>
    <source>
        <strain evidence="3">cv. 10/8</strain>
        <tissue evidence="2">Leaf</tissue>
    </source>
</reference>
<evidence type="ECO:0000256" key="1">
    <source>
        <dbReference type="SAM" id="MobiDB-lite"/>
    </source>
</evidence>
<evidence type="ECO:0000313" key="2">
    <source>
        <dbReference type="EMBL" id="MCI91436.1"/>
    </source>
</evidence>
<feature type="region of interest" description="Disordered" evidence="1">
    <location>
        <begin position="34"/>
        <end position="54"/>
    </location>
</feature>
<keyword evidence="3" id="KW-1185">Reference proteome</keyword>
<dbReference type="Proteomes" id="UP000265520">
    <property type="component" value="Unassembled WGS sequence"/>
</dbReference>
<comment type="caution">
    <text evidence="2">The sequence shown here is derived from an EMBL/GenBank/DDBJ whole genome shotgun (WGS) entry which is preliminary data.</text>
</comment>
<sequence length="54" mass="5833">SIISLSSSEVVDKSADEDSVVAVFINGLVDDVIDDNDVNEEEDDDDNESDLMSI</sequence>
<accession>A0A392VT41</accession>
<dbReference type="EMBL" id="LXQA011271929">
    <property type="protein sequence ID" value="MCI91436.1"/>
    <property type="molecule type" value="Genomic_DNA"/>
</dbReference>
<proteinExistence type="predicted"/>